<feature type="transmembrane region" description="Helical" evidence="4">
    <location>
        <begin position="307"/>
        <end position="323"/>
    </location>
</feature>
<dbReference type="Proteomes" id="UP000050381">
    <property type="component" value="Unassembled WGS sequence"/>
</dbReference>
<feature type="transmembrane region" description="Helical" evidence="4">
    <location>
        <begin position="329"/>
        <end position="349"/>
    </location>
</feature>
<dbReference type="GO" id="GO:0022857">
    <property type="term" value="F:transmembrane transporter activity"/>
    <property type="evidence" value="ECO:0007669"/>
    <property type="project" value="InterPro"/>
</dbReference>
<feature type="transmembrane region" description="Helical" evidence="4">
    <location>
        <begin position="46"/>
        <end position="64"/>
    </location>
</feature>
<dbReference type="Gene3D" id="1.20.1250.20">
    <property type="entry name" value="MFS general substrate transporter like domains"/>
    <property type="match status" value="1"/>
</dbReference>
<feature type="transmembrane region" description="Helical" evidence="4">
    <location>
        <begin position="136"/>
        <end position="164"/>
    </location>
</feature>
<feature type="transmembrane region" description="Helical" evidence="4">
    <location>
        <begin position="242"/>
        <end position="261"/>
    </location>
</feature>
<keyword evidence="3 4" id="KW-0472">Membrane</keyword>
<gene>
    <name evidence="5" type="ORF">ALO79_06036</name>
</gene>
<evidence type="ECO:0000256" key="1">
    <source>
        <dbReference type="ARBA" id="ARBA00022692"/>
    </source>
</evidence>
<feature type="transmembrane region" description="Helical" evidence="4">
    <location>
        <begin position="370"/>
        <end position="388"/>
    </location>
</feature>
<feature type="transmembrane region" description="Helical" evidence="4">
    <location>
        <begin position="84"/>
        <end position="101"/>
    </location>
</feature>
<accession>A0A0P9N6W3</accession>
<evidence type="ECO:0000256" key="4">
    <source>
        <dbReference type="SAM" id="Phobius"/>
    </source>
</evidence>
<evidence type="ECO:0000313" key="6">
    <source>
        <dbReference type="Proteomes" id="UP000050381"/>
    </source>
</evidence>
<proteinExistence type="predicted"/>
<organism evidence="5 6">
    <name type="scientific">Pseudomonas syringae pv. castaneae</name>
    <dbReference type="NCBI Taxonomy" id="264450"/>
    <lineage>
        <taxon>Bacteria</taxon>
        <taxon>Pseudomonadati</taxon>
        <taxon>Pseudomonadota</taxon>
        <taxon>Gammaproteobacteria</taxon>
        <taxon>Pseudomonadales</taxon>
        <taxon>Pseudomonadaceae</taxon>
        <taxon>Pseudomonas</taxon>
        <taxon>Pseudomonas syringae</taxon>
    </lineage>
</organism>
<evidence type="ECO:0000256" key="3">
    <source>
        <dbReference type="ARBA" id="ARBA00023136"/>
    </source>
</evidence>
<evidence type="ECO:0000313" key="5">
    <source>
        <dbReference type="EMBL" id="KPW93186.1"/>
    </source>
</evidence>
<dbReference type="InterPro" id="IPR011701">
    <property type="entry name" value="MFS"/>
</dbReference>
<feature type="transmembrane region" description="Helical" evidence="4">
    <location>
        <begin position="171"/>
        <end position="190"/>
    </location>
</feature>
<dbReference type="EMBL" id="LJQD01000371">
    <property type="protein sequence ID" value="KPW93186.1"/>
    <property type="molecule type" value="Genomic_DNA"/>
</dbReference>
<evidence type="ECO:0000256" key="2">
    <source>
        <dbReference type="ARBA" id="ARBA00022989"/>
    </source>
</evidence>
<reference evidence="5 6" key="1">
    <citation type="submission" date="2015-09" db="EMBL/GenBank/DDBJ databases">
        <title>Genome announcement of multiple Pseudomonas syringae strains.</title>
        <authorList>
            <person name="Thakur S."/>
            <person name="Wang P.W."/>
            <person name="Gong Y."/>
            <person name="Weir B.S."/>
            <person name="Guttman D.S."/>
        </authorList>
    </citation>
    <scope>NUCLEOTIDE SEQUENCE [LARGE SCALE GENOMIC DNA]</scope>
    <source>
        <strain evidence="5 6">ICMP9419</strain>
    </source>
</reference>
<feature type="transmembrane region" description="Helical" evidence="4">
    <location>
        <begin position="202"/>
        <end position="221"/>
    </location>
</feature>
<dbReference type="Pfam" id="PF07690">
    <property type="entry name" value="MFS_1"/>
    <property type="match status" value="1"/>
</dbReference>
<feature type="transmembrane region" description="Helical" evidence="4">
    <location>
        <begin position="394"/>
        <end position="417"/>
    </location>
</feature>
<protein>
    <submittedName>
        <fullName evidence="5">Putative membrane protein</fullName>
    </submittedName>
</protein>
<dbReference type="InterPro" id="IPR036259">
    <property type="entry name" value="MFS_trans_sf"/>
</dbReference>
<comment type="caution">
    <text evidence="5">The sequence shown here is derived from an EMBL/GenBank/DDBJ whole genome shotgun (WGS) entry which is preliminary data.</text>
</comment>
<dbReference type="PATRIC" id="fig|264450.4.peg.3079"/>
<sequence length="422" mass="44337">MRVSRLQARSLGGHRADAAHARRRLGQCTFRAGLTDVDRADLSRLAVVKLGLAQLISWGVTFYLPGAFGNAIADDLGWSGQQVFSGLSVALLIMGLVSIFSARLLQRLGARQVLQYGAGLNALGCCMLAVCETPQSWFFGWAVLGVGMRLSLYDALFAALAALFGARSRALMVQITLLGGLASAVFWPLGHGLLNALGWRSAVAVYGCLALLSGLLVSGLPDSLLPVLNAGPAAPAHADTTAWIPQFGYALSMSLIAFLSAGLSAHLPALLAGLGVPVVLAALWGIGQTCARLAQALLAQSMPALRLNVWVASGMVLCFTLGLLSQGHTLLACMFLFGYGAMNGLATLLRANLPFELFAHSHYVHLQGRLLAPAFLLSAGAPWFFAWVREAQGGSGLLWLSLAISLVLIAVAIALNLNGRAK</sequence>
<keyword evidence="2 4" id="KW-1133">Transmembrane helix</keyword>
<dbReference type="SUPFAM" id="SSF103473">
    <property type="entry name" value="MFS general substrate transporter"/>
    <property type="match status" value="1"/>
</dbReference>
<feature type="transmembrane region" description="Helical" evidence="4">
    <location>
        <begin position="267"/>
        <end position="286"/>
    </location>
</feature>
<name>A0A0P9N6W3_PSESX</name>
<keyword evidence="1 4" id="KW-0812">Transmembrane</keyword>
<dbReference type="AlphaFoldDB" id="A0A0P9N6W3"/>